<evidence type="ECO:0000313" key="3">
    <source>
        <dbReference type="EMBL" id="QUC23555.1"/>
    </source>
</evidence>
<proteinExistence type="predicted"/>
<dbReference type="GeneID" id="66068573"/>
<evidence type="ECO:0000256" key="1">
    <source>
        <dbReference type="SAM" id="SignalP"/>
    </source>
</evidence>
<sequence length="150" mass="16637">MKITAVAAAAAALAPALVLASPRAGLDDALSARDARAREHMLSSRDPRVEHSCTPLSLSPADHETINAKCINAKNQYQATSIDLSHCLMNSEGTFVKAKKCREIRCLLYHVIVHSQGEYIFLHVQNYLSWATNGFYRLEVLYNYWGDLAC</sequence>
<gene>
    <name evidence="3" type="ORF">UV8b_07796</name>
</gene>
<dbReference type="AlphaFoldDB" id="A0A8E5HXP6"/>
<accession>A0A8E5HXP6</accession>
<feature type="signal peptide" evidence="1">
    <location>
        <begin position="1"/>
        <end position="20"/>
    </location>
</feature>
<evidence type="ECO:0000259" key="2">
    <source>
        <dbReference type="Pfam" id="PF08881"/>
    </source>
</evidence>
<protein>
    <recommendedName>
        <fullName evidence="2">Cyanovirin-N domain-containing protein</fullName>
    </recommendedName>
</protein>
<organism evidence="3 4">
    <name type="scientific">Ustilaginoidea virens</name>
    <name type="common">Rice false smut fungus</name>
    <name type="synonym">Villosiclava virens</name>
    <dbReference type="NCBI Taxonomy" id="1159556"/>
    <lineage>
        <taxon>Eukaryota</taxon>
        <taxon>Fungi</taxon>
        <taxon>Dikarya</taxon>
        <taxon>Ascomycota</taxon>
        <taxon>Pezizomycotina</taxon>
        <taxon>Sordariomycetes</taxon>
        <taxon>Hypocreomycetidae</taxon>
        <taxon>Hypocreales</taxon>
        <taxon>Clavicipitaceae</taxon>
        <taxon>Ustilaginoidea</taxon>
    </lineage>
</organism>
<feature type="chain" id="PRO_5034963442" description="Cyanovirin-N domain-containing protein" evidence="1">
    <location>
        <begin position="21"/>
        <end position="150"/>
    </location>
</feature>
<dbReference type="KEGG" id="uvi:66068573"/>
<dbReference type="RefSeq" id="XP_043001228.1">
    <property type="nucleotide sequence ID" value="XM_043145293.1"/>
</dbReference>
<feature type="domain" description="Cyanovirin-N" evidence="2">
    <location>
        <begin position="51"/>
        <end position="105"/>
    </location>
</feature>
<dbReference type="InterPro" id="IPR011058">
    <property type="entry name" value="Cyanovirin-N"/>
</dbReference>
<keyword evidence="4" id="KW-1185">Reference proteome</keyword>
<dbReference type="EMBL" id="CP072759">
    <property type="protein sequence ID" value="QUC23555.1"/>
    <property type="molecule type" value="Genomic_DNA"/>
</dbReference>
<evidence type="ECO:0000313" key="4">
    <source>
        <dbReference type="Proteomes" id="UP000027002"/>
    </source>
</evidence>
<dbReference type="InterPro" id="IPR036673">
    <property type="entry name" value="Cyanovirin-N_sf"/>
</dbReference>
<dbReference type="Gene3D" id="2.30.60.10">
    <property type="entry name" value="Cyanovirin-N"/>
    <property type="match status" value="1"/>
</dbReference>
<reference evidence="3" key="1">
    <citation type="submission" date="2020-03" db="EMBL/GenBank/DDBJ databases">
        <title>A mixture of massive structural variations and highly conserved coding sequences in Ustilaginoidea virens genome.</title>
        <authorList>
            <person name="Zhang K."/>
            <person name="Zhao Z."/>
            <person name="Zhang Z."/>
            <person name="Li Y."/>
            <person name="Hsiang T."/>
            <person name="Sun W."/>
        </authorList>
    </citation>
    <scope>NUCLEOTIDE SEQUENCE</scope>
    <source>
        <strain evidence="3">UV-8b</strain>
    </source>
</reference>
<keyword evidence="1" id="KW-0732">Signal</keyword>
<name>A0A8E5HXP6_USTVR</name>
<dbReference type="Pfam" id="PF08881">
    <property type="entry name" value="CVNH"/>
    <property type="match status" value="1"/>
</dbReference>
<dbReference type="SUPFAM" id="SSF51322">
    <property type="entry name" value="Cyanovirin-N"/>
    <property type="match status" value="1"/>
</dbReference>
<dbReference type="Proteomes" id="UP000027002">
    <property type="component" value="Chromosome 7"/>
</dbReference>